<evidence type="ECO:0000256" key="4">
    <source>
        <dbReference type="ARBA" id="ARBA00023128"/>
    </source>
</evidence>
<keyword evidence="4" id="KW-0496">Mitochondrion</keyword>
<dbReference type="AlphaFoldDB" id="A0AAV5RX11"/>
<gene>
    <name evidence="7" type="ORF">DAKH74_018830</name>
</gene>
<dbReference type="Gene3D" id="3.30.160.20">
    <property type="match status" value="1"/>
</dbReference>
<reference evidence="7 8" key="1">
    <citation type="journal article" date="2023" name="Elife">
        <title>Identification of key yeast species and microbe-microbe interactions impacting larval growth of Drosophila in the wild.</title>
        <authorList>
            <person name="Mure A."/>
            <person name="Sugiura Y."/>
            <person name="Maeda R."/>
            <person name="Honda K."/>
            <person name="Sakurai N."/>
            <person name="Takahashi Y."/>
            <person name="Watada M."/>
            <person name="Katoh T."/>
            <person name="Gotoh A."/>
            <person name="Gotoh Y."/>
            <person name="Taniguchi I."/>
            <person name="Nakamura K."/>
            <person name="Hayashi T."/>
            <person name="Katayama T."/>
            <person name="Uemura T."/>
            <person name="Hattori Y."/>
        </authorList>
    </citation>
    <scope>NUCLEOTIDE SEQUENCE [LARGE SCALE GENOMIC DNA]</scope>
    <source>
        <strain evidence="7 8">KH-74</strain>
    </source>
</reference>
<dbReference type="Proteomes" id="UP001377567">
    <property type="component" value="Unassembled WGS sequence"/>
</dbReference>
<comment type="similarity">
    <text evidence="2">Belongs to the prokaryotic/mitochondrial release factor family.</text>
</comment>
<dbReference type="PANTHER" id="PTHR46203:SF1">
    <property type="entry name" value="MITOCHONDRIAL TRANSLATION RELEASE FACTOR IN RESCUE"/>
    <property type="match status" value="1"/>
</dbReference>
<evidence type="ECO:0000313" key="7">
    <source>
        <dbReference type="EMBL" id="GMM55267.1"/>
    </source>
</evidence>
<evidence type="ECO:0000256" key="3">
    <source>
        <dbReference type="ARBA" id="ARBA00022946"/>
    </source>
</evidence>
<evidence type="ECO:0000256" key="1">
    <source>
        <dbReference type="ARBA" id="ARBA00004173"/>
    </source>
</evidence>
<name>A0AAV5RX11_MAUHU</name>
<comment type="subcellular location">
    <subcellularLocation>
        <location evidence="1">Mitochondrion</location>
    </subcellularLocation>
</comment>
<evidence type="ECO:0000313" key="8">
    <source>
        <dbReference type="Proteomes" id="UP001377567"/>
    </source>
</evidence>
<dbReference type="GO" id="GO:0003747">
    <property type="term" value="F:translation release factor activity"/>
    <property type="evidence" value="ECO:0007669"/>
    <property type="project" value="InterPro"/>
</dbReference>
<dbReference type="SUPFAM" id="SSF75620">
    <property type="entry name" value="Release factor"/>
    <property type="match status" value="1"/>
</dbReference>
<feature type="compositionally biased region" description="Basic residues" evidence="5">
    <location>
        <begin position="86"/>
        <end position="96"/>
    </location>
</feature>
<protein>
    <submittedName>
        <fullName evidence="7">Rso55 protein</fullName>
    </submittedName>
</protein>
<dbReference type="InterPro" id="IPR000352">
    <property type="entry name" value="Pep_chain_release_fac_I"/>
</dbReference>
<feature type="compositionally biased region" description="Basic and acidic residues" evidence="5">
    <location>
        <begin position="97"/>
        <end position="111"/>
    </location>
</feature>
<dbReference type="Pfam" id="PF00472">
    <property type="entry name" value="RF-1"/>
    <property type="match status" value="1"/>
</dbReference>
<dbReference type="InterPro" id="IPR045853">
    <property type="entry name" value="Pep_chain_release_fac_I_sf"/>
</dbReference>
<comment type="caution">
    <text evidence="7">The sequence shown here is derived from an EMBL/GenBank/DDBJ whole genome shotgun (WGS) entry which is preliminary data.</text>
</comment>
<dbReference type="GO" id="GO:0005739">
    <property type="term" value="C:mitochondrion"/>
    <property type="evidence" value="ECO:0007669"/>
    <property type="project" value="UniProtKB-SubCell"/>
</dbReference>
<dbReference type="EMBL" id="BTGD01000005">
    <property type="protein sequence ID" value="GMM55267.1"/>
    <property type="molecule type" value="Genomic_DNA"/>
</dbReference>
<organism evidence="7 8">
    <name type="scientific">Maudiozyma humilis</name>
    <name type="common">Sour dough yeast</name>
    <name type="synonym">Kazachstania humilis</name>
    <dbReference type="NCBI Taxonomy" id="51915"/>
    <lineage>
        <taxon>Eukaryota</taxon>
        <taxon>Fungi</taxon>
        <taxon>Dikarya</taxon>
        <taxon>Ascomycota</taxon>
        <taxon>Saccharomycotina</taxon>
        <taxon>Saccharomycetes</taxon>
        <taxon>Saccharomycetales</taxon>
        <taxon>Saccharomycetaceae</taxon>
        <taxon>Maudiozyma</taxon>
    </lineage>
</organism>
<proteinExistence type="inferred from homology"/>
<evidence type="ECO:0000256" key="5">
    <source>
        <dbReference type="SAM" id="MobiDB-lite"/>
    </source>
</evidence>
<feature type="region of interest" description="Disordered" evidence="5">
    <location>
        <begin position="85"/>
        <end position="111"/>
    </location>
</feature>
<sequence length="127" mass="14428">METECTEVFIHGGSGAGGQKINKTNSKVQLKHLPTGIVVTSQVTRSREQNRKDARERMAYELARLQTADGAGETPRDVALRQLKQQNKRAKLKKSARKYEQHREEKLAKEEERLQADAELLKKMMAP</sequence>
<dbReference type="PANTHER" id="PTHR46203">
    <property type="entry name" value="PROBABLE PEPTIDE CHAIN RELEASE FACTOR C12ORF65"/>
    <property type="match status" value="1"/>
</dbReference>
<evidence type="ECO:0000259" key="6">
    <source>
        <dbReference type="Pfam" id="PF00472"/>
    </source>
</evidence>
<feature type="domain" description="Prokaryotic-type class I peptide chain release factors" evidence="6">
    <location>
        <begin position="13"/>
        <end position="106"/>
    </location>
</feature>
<keyword evidence="3" id="KW-0809">Transit peptide</keyword>
<dbReference type="InterPro" id="IPR052405">
    <property type="entry name" value="Mito_Transl_Release_Factor"/>
</dbReference>
<accession>A0AAV5RX11</accession>
<dbReference type="GO" id="GO:0032543">
    <property type="term" value="P:mitochondrial translation"/>
    <property type="evidence" value="ECO:0007669"/>
    <property type="project" value="UniProtKB-ARBA"/>
</dbReference>
<evidence type="ECO:0000256" key="2">
    <source>
        <dbReference type="ARBA" id="ARBA00010835"/>
    </source>
</evidence>
<keyword evidence="8" id="KW-1185">Reference proteome</keyword>